<feature type="region of interest" description="Disordered" evidence="1">
    <location>
        <begin position="319"/>
        <end position="371"/>
    </location>
</feature>
<feature type="compositionally biased region" description="Polar residues" evidence="1">
    <location>
        <begin position="120"/>
        <end position="129"/>
    </location>
</feature>
<reference evidence="2 3" key="1">
    <citation type="submission" date="2014-04" db="EMBL/GenBank/DDBJ databases">
        <title>Evolutionary Origins and Diversification of the Mycorrhizal Mutualists.</title>
        <authorList>
            <consortium name="DOE Joint Genome Institute"/>
            <consortium name="Mycorrhizal Genomics Consortium"/>
            <person name="Kohler A."/>
            <person name="Kuo A."/>
            <person name="Nagy L.G."/>
            <person name="Floudas D."/>
            <person name="Copeland A."/>
            <person name="Barry K.W."/>
            <person name="Cichocki N."/>
            <person name="Veneault-Fourrey C."/>
            <person name="LaButti K."/>
            <person name="Lindquist E.A."/>
            <person name="Lipzen A."/>
            <person name="Lundell T."/>
            <person name="Morin E."/>
            <person name="Murat C."/>
            <person name="Riley R."/>
            <person name="Ohm R."/>
            <person name="Sun H."/>
            <person name="Tunlid A."/>
            <person name="Henrissat B."/>
            <person name="Grigoriev I.V."/>
            <person name="Hibbett D.S."/>
            <person name="Martin F."/>
        </authorList>
    </citation>
    <scope>NUCLEOTIDE SEQUENCE [LARGE SCALE GENOMIC DNA]</scope>
    <source>
        <strain evidence="2 3">Koide BX008</strain>
    </source>
</reference>
<sequence length="646" mass="70443">MVLDLLGTRAFLPTLCAQLQKASTQPIPLDPVILQSILLVLAIGHRKNLILRAVDPEEVPIIARIAEWILSTVFNLSTHRLKIRPSKPSKSKVPDDGLANPTAFLRSLFLVPTVEASHSNRMLSTTQGTAPHDKAQTDPFADSRRASESSIAQSHAQYLTNPGHIVSPFSSNPHSHHQSNKRYSRSSSHFMPKPKSRPSSSAASVALHIPSALIITGLEDASDASQRALVRVLANGRLELPKHGAQIGAHNHYPEGPETESWDLPEEFTMIYIAYWEPKKRPAIHKSLLDKFAMSTNVSVSPKVKRALRSLSTASSIGMKAQNPFASRPNSPYPHSQSVHSTPRSVSGSLPHHLARPHSQTPQQRPIPLSASNTLTSSATANILTASPQPVPSTNQEITSSTLPADFLLHLRNAMHRTQLSPSINLYLQDLFSAARFDSPELDGTLLTAKAMEDAEMLIRACRVLGTELGGWELVRGGASDSMARTDGLKTEEDQGDSSSMNGHTWEFETGYDPSGSIAIDIGIEGTNSERRSVGIQEHVRDSSADKGTPRVSVDKSDDVAEVANSAEDLFDVSEAYVARIVPRVISHRVKMRESWRDEVLAGVVCGATFSVEQDSQDDLGRGQRTTQAEGDLTVKDMLVRILQRV</sequence>
<dbReference type="OrthoDB" id="5582146at2759"/>
<dbReference type="HOGENOM" id="CLU_023002_0_0_1"/>
<evidence type="ECO:0000313" key="3">
    <source>
        <dbReference type="Proteomes" id="UP000054549"/>
    </source>
</evidence>
<dbReference type="Proteomes" id="UP000054549">
    <property type="component" value="Unassembled WGS sequence"/>
</dbReference>
<feature type="compositionally biased region" description="Polar residues" evidence="1">
    <location>
        <begin position="324"/>
        <end position="348"/>
    </location>
</feature>
<proteinExistence type="predicted"/>
<dbReference type="AlphaFoldDB" id="A0A0C2WPI1"/>
<dbReference type="InParanoid" id="A0A0C2WPI1"/>
<evidence type="ECO:0000256" key="1">
    <source>
        <dbReference type="SAM" id="MobiDB-lite"/>
    </source>
</evidence>
<dbReference type="STRING" id="946122.A0A0C2WPI1"/>
<feature type="compositionally biased region" description="Basic residues" evidence="1">
    <location>
        <begin position="174"/>
        <end position="184"/>
    </location>
</feature>
<organism evidence="2 3">
    <name type="scientific">Amanita muscaria (strain Koide BX008)</name>
    <dbReference type="NCBI Taxonomy" id="946122"/>
    <lineage>
        <taxon>Eukaryota</taxon>
        <taxon>Fungi</taxon>
        <taxon>Dikarya</taxon>
        <taxon>Basidiomycota</taxon>
        <taxon>Agaricomycotina</taxon>
        <taxon>Agaricomycetes</taxon>
        <taxon>Agaricomycetidae</taxon>
        <taxon>Agaricales</taxon>
        <taxon>Pluteineae</taxon>
        <taxon>Amanitaceae</taxon>
        <taxon>Amanita</taxon>
    </lineage>
</organism>
<feature type="compositionally biased region" description="Polar residues" evidence="1">
    <location>
        <begin position="148"/>
        <end position="160"/>
    </location>
</feature>
<keyword evidence="3" id="KW-1185">Reference proteome</keyword>
<protein>
    <submittedName>
        <fullName evidence="2">Uncharacterized protein</fullName>
    </submittedName>
</protein>
<accession>A0A0C2WPI1</accession>
<dbReference type="EMBL" id="KN818333">
    <property type="protein sequence ID" value="KIL58621.1"/>
    <property type="molecule type" value="Genomic_DNA"/>
</dbReference>
<gene>
    <name evidence="2" type="ORF">M378DRAFT_200441</name>
</gene>
<feature type="region of interest" description="Disordered" evidence="1">
    <location>
        <begin position="482"/>
        <end position="502"/>
    </location>
</feature>
<name>A0A0C2WPI1_AMAMK</name>
<feature type="compositionally biased region" description="Basic and acidic residues" evidence="1">
    <location>
        <begin position="131"/>
        <end position="147"/>
    </location>
</feature>
<evidence type="ECO:0000313" key="2">
    <source>
        <dbReference type="EMBL" id="KIL58621.1"/>
    </source>
</evidence>
<feature type="region of interest" description="Disordered" evidence="1">
    <location>
        <begin position="120"/>
        <end position="202"/>
    </location>
</feature>